<dbReference type="Gene3D" id="3.30.460.10">
    <property type="entry name" value="Beta Polymerase, domain 2"/>
    <property type="match status" value="1"/>
</dbReference>
<proteinExistence type="inferred from homology"/>
<dbReference type="InterPro" id="IPR036661">
    <property type="entry name" value="Luciferase-like_sf"/>
</dbReference>
<feature type="compositionally biased region" description="Basic and acidic residues" evidence="9">
    <location>
        <begin position="1023"/>
        <end position="1037"/>
    </location>
</feature>
<organism evidence="11 12">
    <name type="scientific">Acrobeloides nanus</name>
    <dbReference type="NCBI Taxonomy" id="290746"/>
    <lineage>
        <taxon>Eukaryota</taxon>
        <taxon>Metazoa</taxon>
        <taxon>Ecdysozoa</taxon>
        <taxon>Nematoda</taxon>
        <taxon>Chromadorea</taxon>
        <taxon>Rhabditida</taxon>
        <taxon>Tylenchina</taxon>
        <taxon>Cephalobomorpha</taxon>
        <taxon>Cephaloboidea</taxon>
        <taxon>Cephalobidae</taxon>
        <taxon>Acrobeloides</taxon>
    </lineage>
</organism>
<feature type="compositionally biased region" description="Basic and acidic residues" evidence="9">
    <location>
        <begin position="1068"/>
        <end position="1094"/>
    </location>
</feature>
<feature type="compositionally biased region" description="Basic residues" evidence="9">
    <location>
        <begin position="1038"/>
        <end position="1048"/>
    </location>
</feature>
<feature type="region of interest" description="Disordered" evidence="9">
    <location>
        <begin position="536"/>
        <end position="579"/>
    </location>
</feature>
<dbReference type="CDD" id="cd05403">
    <property type="entry name" value="NT_KNTase_like"/>
    <property type="match status" value="1"/>
</dbReference>
<reference evidence="12" key="1">
    <citation type="submission" date="2022-11" db="UniProtKB">
        <authorList>
            <consortium name="WormBaseParasite"/>
        </authorList>
    </citation>
    <scope>IDENTIFICATION</scope>
</reference>
<dbReference type="Proteomes" id="UP000887540">
    <property type="component" value="Unplaced"/>
</dbReference>
<dbReference type="SMART" id="SM00530">
    <property type="entry name" value="HTH_XRE"/>
    <property type="match status" value="1"/>
</dbReference>
<dbReference type="Pfam" id="PF01381">
    <property type="entry name" value="HTH_3"/>
    <property type="match status" value="1"/>
</dbReference>
<sequence length="1287" mass="139340">RAAGAGAAARRPRRDPVRRAARHRRRACHGSGGPRSRPPRQPLREGARMTAEPRRQIHLAAHFPGVNATTVWSDPLHRSQIEFSAFEHFARTAERGRFDYLFLAEGLRLREQKGVIHEYDVAGRPATLAVLAALAAVTEHIGLVGTLSATFNEPYELARQLATLDLVSDGRAGWNVVTTNDAFHGANFRRGAFLDHADRYVRAAEFIDLASQLWRAWPQGADAPQPVAFHGSQFDVQALPTLPGSRQGRPLIVQAGDSDEGRQFAAENADVIFSRHTGFDEARAFYDDVKRRLGPLGRAEDDLKILPAATVILGDTAEEAAERARVVSRAQITPPTAIAFLEQVWGTDLSGLDPDGPLPAFDPDPESTVFAGRVRFVADPVATAREWRALAEAENLSARDLAVRFLGRQSFVGTPETVADAIDHAVQQRATDGFVVVGTTSPHGLDETAAPTAPSTPSARRCENCSTSERDGCRGPEARHPSPPGRPGVGDADVGAVEVLERPRRGRAALALVAVAVRAGAVGVLGRRRQAEEAQLADLHARPQLDGQRRDVRELEGHVPGEAGVDEAGGRMGEQAEASERRLALEAGRDVVGQGDALERRPERELARVQDERLVGGDLDETGQLGLIDRRIDERVLVVVEQPEVAVEAHVDARRLHHRGIRGLQADAGGVEFRPDVAIGEQHAISVAAGRGCYAGEAPSGVIPAVTPPRGCSSMAELLLPKQTARVRFPSAPPPSTPISPAITLGYPGAVDIRAQREAAGMSQSQLALASQVSQPNLSAYENGRRSPSGAVVERIRTALAATASERVARHRDEILRLLPAYHATTPRLFGSVARGSAHGASDVDLLVDFTDEATLLDEVGLRIALTDLLQVEVDVKAHDAARRVVAVCDVLAEIVAGGQDAFVADLRAQWAAEMGLIRIGEAIGRIPPAIRERFDGQPWRQIIDMRNFAAHQYDDLDPRRVWRTLVRDIPALRAYLIESGGQHTEQGLRAQGDEPLPPGEAQPADREVPDHDQGEQQSGGGRDQRGERGPCPERGHEQKHRRKRHRTERTEAGGRGAAQLARAHQPLVHDEVGDDVGGEHGEDRSEHGDEQRHERVQCVVFAVARERRGRVRHGMRRGRSCADDIAAAANDLPALPGAAQGRLVHRLCGHDRGMTFPVRHISQTIDRDPAIVAEFAGTYENLPRWAAGLSSGVCQHGGRWRTDSPMGEVEVVFTAPVELGILDHDVVFPDGTIVQNSLRVLRNADGAEIVFTLFQHPGVSDEAFEADATAVAADLARLRELLEGDV</sequence>
<keyword evidence="5" id="KW-0378">Hydrolase</keyword>
<dbReference type="InterPro" id="IPR010982">
    <property type="entry name" value="Lambda_DNA-bd_dom_sf"/>
</dbReference>
<dbReference type="Pfam" id="PF00296">
    <property type="entry name" value="Bac_luciferase"/>
    <property type="match status" value="1"/>
</dbReference>
<keyword evidence="7" id="KW-0503">Monooxygenase</keyword>
<dbReference type="GO" id="GO:0003677">
    <property type="term" value="F:DNA binding"/>
    <property type="evidence" value="ECO:0007669"/>
    <property type="project" value="InterPro"/>
</dbReference>
<dbReference type="Pfam" id="PF01909">
    <property type="entry name" value="NTP_transf_2"/>
    <property type="match status" value="1"/>
</dbReference>
<dbReference type="GO" id="GO:0016787">
    <property type="term" value="F:hydrolase activity"/>
    <property type="evidence" value="ECO:0007669"/>
    <property type="project" value="UniProtKB-KW"/>
</dbReference>
<evidence type="ECO:0000256" key="6">
    <source>
        <dbReference type="ARBA" id="ARBA00023002"/>
    </source>
</evidence>
<dbReference type="InterPro" id="IPR001387">
    <property type="entry name" value="Cro/C1-type_HTH"/>
</dbReference>
<dbReference type="GO" id="GO:0016705">
    <property type="term" value="F:oxidoreductase activity, acting on paired donors, with incorporation or reduction of molecular oxygen"/>
    <property type="evidence" value="ECO:0007669"/>
    <property type="project" value="InterPro"/>
</dbReference>
<dbReference type="CDD" id="cd00093">
    <property type="entry name" value="HTH_XRE"/>
    <property type="match status" value="1"/>
</dbReference>
<protein>
    <submittedName>
        <fullName evidence="12">HTH cro/C1-type domain-containing protein</fullName>
    </submittedName>
</protein>
<feature type="region of interest" description="Disordered" evidence="9">
    <location>
        <begin position="1"/>
        <end position="51"/>
    </location>
</feature>
<evidence type="ECO:0000256" key="7">
    <source>
        <dbReference type="ARBA" id="ARBA00023033"/>
    </source>
</evidence>
<feature type="compositionally biased region" description="Basic and acidic residues" evidence="9">
    <location>
        <begin position="1004"/>
        <end position="1015"/>
    </location>
</feature>
<dbReference type="SUPFAM" id="SSF47413">
    <property type="entry name" value="lambda repressor-like DNA-binding domains"/>
    <property type="match status" value="1"/>
</dbReference>
<dbReference type="InterPro" id="IPR051260">
    <property type="entry name" value="Diverse_substr_monoxygenases"/>
</dbReference>
<dbReference type="InterPro" id="IPR016215">
    <property type="entry name" value="NTA_MOA"/>
</dbReference>
<feature type="region of interest" description="Disordered" evidence="9">
    <location>
        <begin position="984"/>
        <end position="1094"/>
    </location>
</feature>
<dbReference type="WBParaSite" id="ACRNAN_scaffold6517.g26677.t1">
    <property type="protein sequence ID" value="ACRNAN_scaffold6517.g26677.t1"/>
    <property type="gene ID" value="ACRNAN_scaffold6517.g26677"/>
</dbReference>
<keyword evidence="11" id="KW-1185">Reference proteome</keyword>
<evidence type="ECO:0000313" key="12">
    <source>
        <dbReference type="WBParaSite" id="ACRNAN_scaffold6517.g26677.t1"/>
    </source>
</evidence>
<evidence type="ECO:0000256" key="5">
    <source>
        <dbReference type="ARBA" id="ARBA00022801"/>
    </source>
</evidence>
<dbReference type="GO" id="GO:0004540">
    <property type="term" value="F:RNA nuclease activity"/>
    <property type="evidence" value="ECO:0007669"/>
    <property type="project" value="InterPro"/>
</dbReference>
<evidence type="ECO:0000259" key="10">
    <source>
        <dbReference type="PROSITE" id="PS50943"/>
    </source>
</evidence>
<dbReference type="InterPro" id="IPR002934">
    <property type="entry name" value="Polymerase_NTP_transf_dom"/>
</dbReference>
<keyword evidence="3" id="KW-1277">Toxin-antitoxin system</keyword>
<keyword evidence="4" id="KW-0540">Nuclease</keyword>
<dbReference type="Gene3D" id="1.10.260.40">
    <property type="entry name" value="lambda repressor-like DNA-binding domains"/>
    <property type="match status" value="1"/>
</dbReference>
<dbReference type="InterPro" id="IPR011251">
    <property type="entry name" value="Luciferase-like_dom"/>
</dbReference>
<evidence type="ECO:0000256" key="1">
    <source>
        <dbReference type="ARBA" id="ARBA00022630"/>
    </source>
</evidence>
<feature type="compositionally biased region" description="Low complexity" evidence="9">
    <location>
        <begin position="448"/>
        <end position="459"/>
    </location>
</feature>
<dbReference type="PROSITE" id="PS50943">
    <property type="entry name" value="HTH_CROC1"/>
    <property type="match status" value="1"/>
</dbReference>
<evidence type="ECO:0000256" key="4">
    <source>
        <dbReference type="ARBA" id="ARBA00022722"/>
    </source>
</evidence>
<evidence type="ECO:0000256" key="3">
    <source>
        <dbReference type="ARBA" id="ARBA00022649"/>
    </source>
</evidence>
<feature type="domain" description="HTH cro/C1-type" evidence="10">
    <location>
        <begin position="753"/>
        <end position="807"/>
    </location>
</feature>
<feature type="compositionally biased region" description="Basic residues" evidence="9">
    <location>
        <begin position="19"/>
        <end position="28"/>
    </location>
</feature>
<dbReference type="GO" id="GO:0004497">
    <property type="term" value="F:monooxygenase activity"/>
    <property type="evidence" value="ECO:0007669"/>
    <property type="project" value="UniProtKB-KW"/>
</dbReference>
<dbReference type="SUPFAM" id="SSF55961">
    <property type="entry name" value="Bet v1-like"/>
    <property type="match status" value="1"/>
</dbReference>
<dbReference type="SUPFAM" id="SSF51679">
    <property type="entry name" value="Bacterial luciferase-like"/>
    <property type="match status" value="1"/>
</dbReference>
<dbReference type="Pfam" id="PF01934">
    <property type="entry name" value="HepT-like"/>
    <property type="match status" value="1"/>
</dbReference>
<evidence type="ECO:0000256" key="2">
    <source>
        <dbReference type="ARBA" id="ARBA00022643"/>
    </source>
</evidence>
<dbReference type="NCBIfam" id="TIGR03860">
    <property type="entry name" value="FMN_nitrolo"/>
    <property type="match status" value="1"/>
</dbReference>
<dbReference type="PANTHER" id="PTHR30011">
    <property type="entry name" value="ALKANESULFONATE MONOOXYGENASE-RELATED"/>
    <property type="match status" value="1"/>
</dbReference>
<dbReference type="InterPro" id="IPR043519">
    <property type="entry name" value="NT_sf"/>
</dbReference>
<dbReference type="PANTHER" id="PTHR30011:SF16">
    <property type="entry name" value="C2H2 FINGER DOMAIN TRANSCRIPTION FACTOR (EUROFUNG)-RELATED"/>
    <property type="match status" value="1"/>
</dbReference>
<dbReference type="GO" id="GO:0016779">
    <property type="term" value="F:nucleotidyltransferase activity"/>
    <property type="evidence" value="ECO:0007669"/>
    <property type="project" value="InterPro"/>
</dbReference>
<dbReference type="SUPFAM" id="SSF81301">
    <property type="entry name" value="Nucleotidyltransferase"/>
    <property type="match status" value="1"/>
</dbReference>
<dbReference type="GO" id="GO:0110001">
    <property type="term" value="C:toxin-antitoxin complex"/>
    <property type="evidence" value="ECO:0007669"/>
    <property type="project" value="InterPro"/>
</dbReference>
<keyword evidence="6" id="KW-0560">Oxidoreductase</keyword>
<feature type="compositionally biased region" description="Basic and acidic residues" evidence="9">
    <location>
        <begin position="460"/>
        <end position="480"/>
    </location>
</feature>
<accession>A0A914E9Q0</accession>
<comment type="similarity">
    <text evidence="8">Belongs to the NtaA/SnaA/DszA monooxygenase family.</text>
</comment>
<evidence type="ECO:0000256" key="8">
    <source>
        <dbReference type="ARBA" id="ARBA00033748"/>
    </source>
</evidence>
<keyword evidence="1" id="KW-0285">Flavoprotein</keyword>
<dbReference type="InterPro" id="IPR023393">
    <property type="entry name" value="START-like_dom_sf"/>
</dbReference>
<feature type="region of interest" description="Disordered" evidence="9">
    <location>
        <begin position="441"/>
        <end position="492"/>
    </location>
</feature>
<dbReference type="InterPro" id="IPR008201">
    <property type="entry name" value="HepT-like"/>
</dbReference>
<dbReference type="Gene3D" id="3.30.530.20">
    <property type="match status" value="1"/>
</dbReference>
<feature type="compositionally biased region" description="Basic and acidic residues" evidence="9">
    <location>
        <begin position="42"/>
        <end position="51"/>
    </location>
</feature>
<dbReference type="GO" id="GO:0005634">
    <property type="term" value="C:nucleus"/>
    <property type="evidence" value="ECO:0007669"/>
    <property type="project" value="UniProtKB-ARBA"/>
</dbReference>
<feature type="compositionally biased region" description="Basic and acidic residues" evidence="9">
    <location>
        <begin position="539"/>
        <end position="559"/>
    </location>
</feature>
<evidence type="ECO:0000313" key="11">
    <source>
        <dbReference type="Proteomes" id="UP000887540"/>
    </source>
</evidence>
<dbReference type="Gene3D" id="3.20.20.30">
    <property type="entry name" value="Luciferase-like domain"/>
    <property type="match status" value="1"/>
</dbReference>
<evidence type="ECO:0000256" key="9">
    <source>
        <dbReference type="SAM" id="MobiDB-lite"/>
    </source>
</evidence>
<name>A0A914E9Q0_9BILA</name>
<keyword evidence="2" id="KW-0288">FMN</keyword>